<comment type="caution">
    <text evidence="1">The sequence shown here is derived from an EMBL/GenBank/DDBJ whole genome shotgun (WGS) entry which is preliminary data.</text>
</comment>
<dbReference type="RefSeq" id="WP_255968481.1">
    <property type="nucleotide sequence ID" value="NZ_JANFQF010000008.1"/>
</dbReference>
<sequence>MTIVNSSFILPTGEDLETGTLTYTRTDLLAGAGGAIVAPIETVVNIVDGDGASPDIQSGPYEVRVEAGWYLDTFKIVVPATGPVDLMDLIEEFVTYEPQVIGQVQQLVAQAQGLAAAQDEAIAAKLADPDSETRTTANSIYAPATGIVKTALASTVQTSLGKADTSAQFSQLARNPDLLIAGTITRNSNEAAISAPVVWPDGTPGTYTATTLSASFPGAVDAYTITYGSPVTKTYAQPAVTRNAAGAATAVPAIVVS</sequence>
<evidence type="ECO:0000313" key="2">
    <source>
        <dbReference type="Proteomes" id="UP001524501"/>
    </source>
</evidence>
<evidence type="ECO:0000313" key="1">
    <source>
        <dbReference type="EMBL" id="MCQ4119901.1"/>
    </source>
</evidence>
<protein>
    <recommendedName>
        <fullName evidence="3">Minor tail protein</fullName>
    </recommendedName>
</protein>
<proteinExistence type="predicted"/>
<evidence type="ECO:0008006" key="3">
    <source>
        <dbReference type="Google" id="ProtNLM"/>
    </source>
</evidence>
<dbReference type="EMBL" id="JANFQF010000008">
    <property type="protein sequence ID" value="MCQ4119901.1"/>
    <property type="molecule type" value="Genomic_DNA"/>
</dbReference>
<name>A0ABT1QCC4_9NOCA</name>
<accession>A0ABT1QCC4</accession>
<reference evidence="1 2" key="1">
    <citation type="submission" date="2022-07" db="EMBL/GenBank/DDBJ databases">
        <title>Degradation activity of malathion, p-nitrophenol and potential low-temperature adaptation strategy of Rhodococcus sp. FXJ9.536.</title>
        <authorList>
            <person name="Huang J."/>
            <person name="Huang Y."/>
        </authorList>
    </citation>
    <scope>NUCLEOTIDE SEQUENCE [LARGE SCALE GENOMIC DNA]</scope>
    <source>
        <strain evidence="1 2">FXJ9.536</strain>
    </source>
</reference>
<dbReference type="Proteomes" id="UP001524501">
    <property type="component" value="Unassembled WGS sequence"/>
</dbReference>
<keyword evidence="2" id="KW-1185">Reference proteome</keyword>
<organism evidence="1 2">
    <name type="scientific">Rhodococcus tibetensis</name>
    <dbReference type="NCBI Taxonomy" id="2965064"/>
    <lineage>
        <taxon>Bacteria</taxon>
        <taxon>Bacillati</taxon>
        <taxon>Actinomycetota</taxon>
        <taxon>Actinomycetes</taxon>
        <taxon>Mycobacteriales</taxon>
        <taxon>Nocardiaceae</taxon>
        <taxon>Rhodococcus</taxon>
    </lineage>
</organism>
<gene>
    <name evidence="1" type="ORF">NOF53_12080</name>
</gene>